<feature type="domain" description="Enoyl reductase (ER)" evidence="1">
    <location>
        <begin position="11"/>
        <end position="320"/>
    </location>
</feature>
<evidence type="ECO:0000259" key="1">
    <source>
        <dbReference type="SMART" id="SM00829"/>
    </source>
</evidence>
<dbReference type="Pfam" id="PF08240">
    <property type="entry name" value="ADH_N"/>
    <property type="match status" value="1"/>
</dbReference>
<reference evidence="2 3" key="1">
    <citation type="submission" date="2020-04" db="EMBL/GenBank/DDBJ databases">
        <title>MicrobeNet Type strains.</title>
        <authorList>
            <person name="Nicholson A.C."/>
        </authorList>
    </citation>
    <scope>NUCLEOTIDE SEQUENCE [LARGE SCALE GENOMIC DNA]</scope>
    <source>
        <strain evidence="2 3">DSM 44113</strain>
    </source>
</reference>
<dbReference type="InterPro" id="IPR051397">
    <property type="entry name" value="Zn-ADH-like_protein"/>
</dbReference>
<dbReference type="Gene3D" id="3.90.180.10">
    <property type="entry name" value="Medium-chain alcohol dehydrogenases, catalytic domain"/>
    <property type="match status" value="1"/>
</dbReference>
<name>A0A846X723_9ACTN</name>
<dbReference type="InterPro" id="IPR013149">
    <property type="entry name" value="ADH-like_C"/>
</dbReference>
<dbReference type="InterPro" id="IPR013154">
    <property type="entry name" value="ADH-like_N"/>
</dbReference>
<protein>
    <submittedName>
        <fullName evidence="2">NADPH:quinone oxidoreductase family protein</fullName>
    </submittedName>
</protein>
<dbReference type="Gene3D" id="3.40.50.720">
    <property type="entry name" value="NAD(P)-binding Rossmann-like Domain"/>
    <property type="match status" value="1"/>
</dbReference>
<dbReference type="RefSeq" id="WP_067718214.1">
    <property type="nucleotide sequence ID" value="NZ_BAAAKS010000068.1"/>
</dbReference>
<evidence type="ECO:0000313" key="3">
    <source>
        <dbReference type="Proteomes" id="UP000582646"/>
    </source>
</evidence>
<dbReference type="CDD" id="cd08241">
    <property type="entry name" value="QOR1"/>
    <property type="match status" value="1"/>
</dbReference>
<dbReference type="PANTHER" id="PTHR43677:SF4">
    <property type="entry name" value="QUINONE OXIDOREDUCTASE-LIKE PROTEIN 2"/>
    <property type="match status" value="1"/>
</dbReference>
<dbReference type="InterPro" id="IPR011032">
    <property type="entry name" value="GroES-like_sf"/>
</dbReference>
<dbReference type="InterPro" id="IPR020843">
    <property type="entry name" value="ER"/>
</dbReference>
<dbReference type="Proteomes" id="UP000582646">
    <property type="component" value="Unassembled WGS sequence"/>
</dbReference>
<keyword evidence="3" id="KW-1185">Reference proteome</keyword>
<organism evidence="2 3">
    <name type="scientific">Tsukamurella spumae</name>
    <dbReference type="NCBI Taxonomy" id="44753"/>
    <lineage>
        <taxon>Bacteria</taxon>
        <taxon>Bacillati</taxon>
        <taxon>Actinomycetota</taxon>
        <taxon>Actinomycetes</taxon>
        <taxon>Mycobacteriales</taxon>
        <taxon>Tsukamurellaceae</taxon>
        <taxon>Tsukamurella</taxon>
    </lineage>
</organism>
<evidence type="ECO:0000313" key="2">
    <source>
        <dbReference type="EMBL" id="NKY20893.1"/>
    </source>
</evidence>
<dbReference type="AlphaFoldDB" id="A0A846X723"/>
<dbReference type="SMART" id="SM00829">
    <property type="entry name" value="PKS_ER"/>
    <property type="match status" value="1"/>
</dbReference>
<proteinExistence type="predicted"/>
<accession>A0A846X723</accession>
<dbReference type="SUPFAM" id="SSF50129">
    <property type="entry name" value="GroES-like"/>
    <property type="match status" value="1"/>
</dbReference>
<dbReference type="InterPro" id="IPR036291">
    <property type="entry name" value="NAD(P)-bd_dom_sf"/>
</dbReference>
<dbReference type="SUPFAM" id="SSF51735">
    <property type="entry name" value="NAD(P)-binding Rossmann-fold domains"/>
    <property type="match status" value="1"/>
</dbReference>
<dbReference type="PANTHER" id="PTHR43677">
    <property type="entry name" value="SHORT-CHAIN DEHYDROGENASE/REDUCTASE"/>
    <property type="match status" value="1"/>
</dbReference>
<comment type="caution">
    <text evidence="2">The sequence shown here is derived from an EMBL/GenBank/DDBJ whole genome shotgun (WGS) entry which is preliminary data.</text>
</comment>
<gene>
    <name evidence="2" type="ORF">HF999_21290</name>
</gene>
<dbReference type="GO" id="GO:0016491">
    <property type="term" value="F:oxidoreductase activity"/>
    <property type="evidence" value="ECO:0007669"/>
    <property type="project" value="InterPro"/>
</dbReference>
<dbReference type="Pfam" id="PF00107">
    <property type="entry name" value="ADH_zinc_N"/>
    <property type="match status" value="1"/>
</dbReference>
<dbReference type="EMBL" id="JAAXOQ010000048">
    <property type="protein sequence ID" value="NKY20893.1"/>
    <property type="molecule type" value="Genomic_DNA"/>
</dbReference>
<sequence length="323" mass="33399">MRAFVLSDYTGPAGLALTDIDPPTPTNDELLLEVHSVGVNFPDLLMTRGQYQHRPELPVVPGCEIAGTVVAAPAASGWAPGDRAAAFVWEGGFAEQAAVPLNAVVRIPDRVDFDFAAAMVVNYHTVHLALSRRGNLQSGETVLVMGAGGGVGTAAIQVAAGLGARVIAGVSSASRVDIAVAAGAAETIVLEPGFSAEVRERTGGRGVDMVLDPVGDWLFDESVRALAPEGRVLVVGFAAGQIPSIKVNRLLLRNAGVLGAAFGAFVGLDPDLMRTQAESLDPMVEAGLVNPHIGARYSFNELPTALADLGKGGIRGKAVVQVR</sequence>